<reference evidence="2 3" key="1">
    <citation type="journal article" date="2014" name="PLoS Genet.">
        <title>Comparative Genomic Analysis of N2-Fixing and Non-N2-Fixing Paenibacillus spp.: Organization, Evolution and Expression of the Nitrogen Fixation Genes.</title>
        <authorList>
            <person name="Xie J.B."/>
            <person name="Du Z."/>
            <person name="Bai L."/>
            <person name="Tian C."/>
            <person name="Zhang Y."/>
            <person name="Xie J.Y."/>
            <person name="Wang T."/>
            <person name="Liu X."/>
            <person name="Chen X."/>
            <person name="Cheng Q."/>
            <person name="Chen S."/>
            <person name="Li J."/>
        </authorList>
    </citation>
    <scope>NUCLEOTIDE SEQUENCE [LARGE SCALE GENOMIC DNA]</scope>
    <source>
        <strain evidence="2 3">T27</strain>
    </source>
</reference>
<evidence type="ECO:0000259" key="1">
    <source>
        <dbReference type="Pfam" id="PF22205"/>
    </source>
</evidence>
<dbReference type="AlphaFoldDB" id="X4ZTA9"/>
<sequence length="489" mass="56080">MKTFKESFVQATAQWKLLNRGTEEERRQADAFYKDHILPEVMMHFREKYAHSESCENLILTLGTSYEPLVLSILALRPERVLIMHSTRTRPLLDDVIELTGLKPSRYISRMVNSENPLKLYQVVKEVYEEWDRPGKIYVDFTSGTKSMTAGCAMAGSVINAKFVYIASHYLADLRKPEPGSETLSYIENPYEVFGDIERDRAVTLFNGMDYASAAEIFDELRRKVPGLHEFEALGLLSKAYDNWDSLNLAGAYDYMSKCCEILSLLSLTGSATLLAPHKSRLEQQLRLIGKLKDIHEGQGHRQKDGIFHDISIVMANIYCNAMRKEKQHKYEMSSLLLYRLLEMVAQKRLWNLKIDTEDAEYAETGFEPQALLDRVNALRTRVKGFHPIEKLDKQISLIAGFILLAALEDDIIRTKKPDAVIGRIESLKNKVDLRNKSIFAHGFTFIDADKYSQFKAAVDEYVDRFFHLEELDRDEAFGPMNFITLSAD</sequence>
<feature type="domain" description="Csm6 6H" evidence="1">
    <location>
        <begin position="194"/>
        <end position="265"/>
    </location>
</feature>
<evidence type="ECO:0000313" key="3">
    <source>
        <dbReference type="Proteomes" id="UP000019772"/>
    </source>
</evidence>
<protein>
    <submittedName>
        <fullName evidence="2">CRISPR-associated protein</fullName>
    </submittedName>
</protein>
<dbReference type="STRING" id="1268072.PSAB_03510"/>
<dbReference type="InterPro" id="IPR054008">
    <property type="entry name" value="Csm6_6H"/>
</dbReference>
<dbReference type="EMBL" id="CP004078">
    <property type="protein sequence ID" value="AHV95638.1"/>
    <property type="molecule type" value="Genomic_DNA"/>
</dbReference>
<gene>
    <name evidence="2" type="ORF">PSAB_03510</name>
</gene>
<keyword evidence="3" id="KW-1185">Reference proteome</keyword>
<proteinExistence type="predicted"/>
<dbReference type="RefSeq" id="WP_025333225.1">
    <property type="nucleotide sequence ID" value="NZ_CP004078.1"/>
</dbReference>
<name>X4ZTA9_9BACL</name>
<dbReference type="HOGENOM" id="CLU_045222_0_0_9"/>
<dbReference type="Pfam" id="PF09670">
    <property type="entry name" value="Cas_Cas02710"/>
    <property type="match status" value="1"/>
</dbReference>
<dbReference type="InterPro" id="IPR014082">
    <property type="entry name" value="CRISPR-assoc_prot_Cas02710"/>
</dbReference>
<dbReference type="PATRIC" id="fig|1268072.3.peg.725"/>
<dbReference type="Pfam" id="PF22205">
    <property type="entry name" value="Csm6_6H"/>
    <property type="match status" value="1"/>
</dbReference>
<dbReference type="Proteomes" id="UP000019772">
    <property type="component" value="Chromosome"/>
</dbReference>
<dbReference type="KEGG" id="psab:PSAB_03510"/>
<dbReference type="OrthoDB" id="9770049at2"/>
<dbReference type="eggNOG" id="ENOG5032WIU">
    <property type="taxonomic scope" value="Bacteria"/>
</dbReference>
<dbReference type="NCBIfam" id="TIGR02710">
    <property type="entry name" value="TIGR02710 family CRISPR-associated CARF protein"/>
    <property type="match status" value="1"/>
</dbReference>
<organism evidence="2 3">
    <name type="scientific">Paenibacillus sabinae T27</name>
    <dbReference type="NCBI Taxonomy" id="1268072"/>
    <lineage>
        <taxon>Bacteria</taxon>
        <taxon>Bacillati</taxon>
        <taxon>Bacillota</taxon>
        <taxon>Bacilli</taxon>
        <taxon>Bacillales</taxon>
        <taxon>Paenibacillaceae</taxon>
        <taxon>Paenibacillus</taxon>
    </lineage>
</organism>
<dbReference type="Gene3D" id="3.40.50.10770">
    <property type="entry name" value="Hypothetical protein VC1899 like domain (Restriction endonuclease-like)"/>
    <property type="match status" value="1"/>
</dbReference>
<evidence type="ECO:0000313" key="2">
    <source>
        <dbReference type="EMBL" id="AHV95638.1"/>
    </source>
</evidence>
<accession>X4ZTA9</accession>
<dbReference type="CDD" id="cd09747">
    <property type="entry name" value="Csx1_III-U"/>
    <property type="match status" value="1"/>
</dbReference>